<evidence type="ECO:0000256" key="5">
    <source>
        <dbReference type="ARBA" id="ARBA00023273"/>
    </source>
</evidence>
<evidence type="ECO:0000256" key="1">
    <source>
        <dbReference type="ARBA" id="ARBA00004120"/>
    </source>
</evidence>
<evidence type="ECO:0000256" key="2">
    <source>
        <dbReference type="ARBA" id="ARBA00022490"/>
    </source>
</evidence>
<dbReference type="PANTHER" id="PTHR12968:SF2">
    <property type="entry name" value="B9 DOMAIN-CONTAINING PROTEIN 2"/>
    <property type="match status" value="1"/>
</dbReference>
<dbReference type="InterPro" id="IPR010796">
    <property type="entry name" value="C2_B9-type_dom"/>
</dbReference>
<dbReference type="OMA" id="DVAYWCH"/>
<evidence type="ECO:0000313" key="7">
    <source>
        <dbReference type="EMBL" id="EKX42397.1"/>
    </source>
</evidence>
<reference evidence="9" key="2">
    <citation type="submission" date="2012-11" db="EMBL/GenBank/DDBJ databases">
        <authorList>
            <person name="Kuo A."/>
            <person name="Curtis B.A."/>
            <person name="Tanifuji G."/>
            <person name="Burki F."/>
            <person name="Gruber A."/>
            <person name="Irimia M."/>
            <person name="Maruyama S."/>
            <person name="Arias M.C."/>
            <person name="Ball S.G."/>
            <person name="Gile G.H."/>
            <person name="Hirakawa Y."/>
            <person name="Hopkins J.F."/>
            <person name="Rensing S.A."/>
            <person name="Schmutz J."/>
            <person name="Symeonidi A."/>
            <person name="Elias M."/>
            <person name="Eveleigh R.J."/>
            <person name="Herman E.K."/>
            <person name="Klute M.J."/>
            <person name="Nakayama T."/>
            <person name="Obornik M."/>
            <person name="Reyes-Prieto A."/>
            <person name="Armbrust E.V."/>
            <person name="Aves S.J."/>
            <person name="Beiko R.G."/>
            <person name="Coutinho P."/>
            <person name="Dacks J.B."/>
            <person name="Durnford D.G."/>
            <person name="Fast N.M."/>
            <person name="Green B.R."/>
            <person name="Grisdale C."/>
            <person name="Hempe F."/>
            <person name="Henrissat B."/>
            <person name="Hoppner M.P."/>
            <person name="Ishida K.-I."/>
            <person name="Kim E."/>
            <person name="Koreny L."/>
            <person name="Kroth P.G."/>
            <person name="Liu Y."/>
            <person name="Malik S.-B."/>
            <person name="Maier U.G."/>
            <person name="McRose D."/>
            <person name="Mock T."/>
            <person name="Neilson J.A."/>
            <person name="Onodera N.T."/>
            <person name="Poole A.M."/>
            <person name="Pritham E.J."/>
            <person name="Richards T.A."/>
            <person name="Rocap G."/>
            <person name="Roy S.W."/>
            <person name="Sarai C."/>
            <person name="Schaack S."/>
            <person name="Shirato S."/>
            <person name="Slamovits C.H."/>
            <person name="Spencer D.F."/>
            <person name="Suzuki S."/>
            <person name="Worden A.Z."/>
            <person name="Zauner S."/>
            <person name="Barry K."/>
            <person name="Bell C."/>
            <person name="Bharti A.K."/>
            <person name="Crow J.A."/>
            <person name="Grimwood J."/>
            <person name="Kramer R."/>
            <person name="Lindquist E."/>
            <person name="Lucas S."/>
            <person name="Salamov A."/>
            <person name="McFadden G.I."/>
            <person name="Lane C.E."/>
            <person name="Keeling P.J."/>
            <person name="Gray M.W."/>
            <person name="Grigoriev I.V."/>
            <person name="Archibald J.M."/>
        </authorList>
    </citation>
    <scope>NUCLEOTIDE SEQUENCE</scope>
    <source>
        <strain evidence="9">CCMP2712</strain>
    </source>
</reference>
<keyword evidence="4" id="KW-0206">Cytoskeleton</keyword>
<dbReference type="PROSITE" id="PS51381">
    <property type="entry name" value="C2_B9"/>
    <property type="match status" value="1"/>
</dbReference>
<dbReference type="Proteomes" id="UP000011087">
    <property type="component" value="Unassembled WGS sequence"/>
</dbReference>
<dbReference type="GO" id="GO:0036038">
    <property type="term" value="C:MKS complex"/>
    <property type="evidence" value="ECO:0007669"/>
    <property type="project" value="TreeGrafter"/>
</dbReference>
<dbReference type="EnsemblProtists" id="EKX42397">
    <property type="protein sequence ID" value="EKX42397"/>
    <property type="gene ID" value="GUITHDRAFT_88158"/>
</dbReference>
<proteinExistence type="predicted"/>
<accession>L1J277</accession>
<evidence type="ECO:0000256" key="6">
    <source>
        <dbReference type="ARBA" id="ARBA00039272"/>
    </source>
</evidence>
<dbReference type="PANTHER" id="PTHR12968">
    <property type="entry name" value="B9 DOMAIN-CONTAINING"/>
    <property type="match status" value="1"/>
</dbReference>
<keyword evidence="9" id="KW-1185">Reference proteome</keyword>
<dbReference type="eggNOG" id="KOG4028">
    <property type="taxonomic scope" value="Eukaryota"/>
</dbReference>
<dbReference type="OrthoDB" id="184109at2759"/>
<reference evidence="7 9" key="1">
    <citation type="journal article" date="2012" name="Nature">
        <title>Algal genomes reveal evolutionary mosaicism and the fate of nucleomorphs.</title>
        <authorList>
            <consortium name="DOE Joint Genome Institute"/>
            <person name="Curtis B.A."/>
            <person name="Tanifuji G."/>
            <person name="Burki F."/>
            <person name="Gruber A."/>
            <person name="Irimia M."/>
            <person name="Maruyama S."/>
            <person name="Arias M.C."/>
            <person name="Ball S.G."/>
            <person name="Gile G.H."/>
            <person name="Hirakawa Y."/>
            <person name="Hopkins J.F."/>
            <person name="Kuo A."/>
            <person name="Rensing S.A."/>
            <person name="Schmutz J."/>
            <person name="Symeonidi A."/>
            <person name="Elias M."/>
            <person name="Eveleigh R.J."/>
            <person name="Herman E.K."/>
            <person name="Klute M.J."/>
            <person name="Nakayama T."/>
            <person name="Obornik M."/>
            <person name="Reyes-Prieto A."/>
            <person name="Armbrust E.V."/>
            <person name="Aves S.J."/>
            <person name="Beiko R.G."/>
            <person name="Coutinho P."/>
            <person name="Dacks J.B."/>
            <person name="Durnford D.G."/>
            <person name="Fast N.M."/>
            <person name="Green B.R."/>
            <person name="Grisdale C.J."/>
            <person name="Hempel F."/>
            <person name="Henrissat B."/>
            <person name="Hoppner M.P."/>
            <person name="Ishida K."/>
            <person name="Kim E."/>
            <person name="Koreny L."/>
            <person name="Kroth P.G."/>
            <person name="Liu Y."/>
            <person name="Malik S.B."/>
            <person name="Maier U.G."/>
            <person name="McRose D."/>
            <person name="Mock T."/>
            <person name="Neilson J.A."/>
            <person name="Onodera N.T."/>
            <person name="Poole A.M."/>
            <person name="Pritham E.J."/>
            <person name="Richards T.A."/>
            <person name="Rocap G."/>
            <person name="Roy S.W."/>
            <person name="Sarai C."/>
            <person name="Schaack S."/>
            <person name="Shirato S."/>
            <person name="Slamovits C.H."/>
            <person name="Spencer D.F."/>
            <person name="Suzuki S."/>
            <person name="Worden A.Z."/>
            <person name="Zauner S."/>
            <person name="Barry K."/>
            <person name="Bell C."/>
            <person name="Bharti A.K."/>
            <person name="Crow J.A."/>
            <person name="Grimwood J."/>
            <person name="Kramer R."/>
            <person name="Lindquist E."/>
            <person name="Lucas S."/>
            <person name="Salamov A."/>
            <person name="McFadden G.I."/>
            <person name="Lane C.E."/>
            <person name="Keeling P.J."/>
            <person name="Gray M.W."/>
            <person name="Grigoriev I.V."/>
            <person name="Archibald J.M."/>
        </authorList>
    </citation>
    <scope>NUCLEOTIDE SEQUENCE</scope>
    <source>
        <strain evidence="7 9">CCMP2712</strain>
    </source>
</reference>
<evidence type="ECO:0000256" key="4">
    <source>
        <dbReference type="ARBA" id="ARBA00023212"/>
    </source>
</evidence>
<reference evidence="8" key="3">
    <citation type="submission" date="2015-06" db="UniProtKB">
        <authorList>
            <consortium name="EnsemblProtists"/>
        </authorList>
    </citation>
    <scope>IDENTIFICATION</scope>
</reference>
<dbReference type="AlphaFoldDB" id="L1J277"/>
<dbReference type="GO" id="GO:0060271">
    <property type="term" value="P:cilium assembly"/>
    <property type="evidence" value="ECO:0007669"/>
    <property type="project" value="TreeGrafter"/>
</dbReference>
<evidence type="ECO:0000313" key="8">
    <source>
        <dbReference type="EnsemblProtists" id="EKX42397"/>
    </source>
</evidence>
<dbReference type="STRING" id="905079.L1J277"/>
<comment type="subcellular location">
    <subcellularLocation>
        <location evidence="1">Cytoplasm</location>
        <location evidence="1">Cytoskeleton</location>
        <location evidence="1">Cilium basal body</location>
    </subcellularLocation>
</comment>
<dbReference type="KEGG" id="gtt:GUITHDRAFT_88158"/>
<dbReference type="PaxDb" id="55529-EKX42397"/>
<dbReference type="RefSeq" id="XP_005829377.1">
    <property type="nucleotide sequence ID" value="XM_005829320.1"/>
</dbReference>
<name>L1J277_GUITC</name>
<keyword evidence="5" id="KW-0966">Cell projection</keyword>
<sequence length="187" mass="21142">MAEVHVVGSIAQGEDFDEPSLLCKWSIVTDDGRADNKRWTLLEGFASGQTQVDVMPRGEPCVWSYPLDLHYSTTALQGWPKFHCEVWSQDSHGRNSLAGYGFCYIPSSPGTYELKVCTWRPKPQSWLEYVSAFFLGAYPQLKDSDLIWRQDDRYRLSTFASGVVVLRISVITLGFEKHGIQYSSTSS</sequence>
<keyword evidence="3" id="KW-0970">Cilium biogenesis/degradation</keyword>
<organism evidence="7">
    <name type="scientific">Guillardia theta (strain CCMP2712)</name>
    <name type="common">Cryptophyte</name>
    <dbReference type="NCBI Taxonomy" id="905079"/>
    <lineage>
        <taxon>Eukaryota</taxon>
        <taxon>Cryptophyceae</taxon>
        <taxon>Pyrenomonadales</taxon>
        <taxon>Geminigeraceae</taxon>
        <taxon>Guillardia</taxon>
    </lineage>
</organism>
<dbReference type="Pfam" id="PF07162">
    <property type="entry name" value="B9-C2"/>
    <property type="match status" value="1"/>
</dbReference>
<keyword evidence="2" id="KW-0963">Cytoplasm</keyword>
<dbReference type="GeneID" id="17299032"/>
<gene>
    <name evidence="7" type="ORF">GUITHDRAFT_88158</name>
</gene>
<dbReference type="EMBL" id="JH993017">
    <property type="protein sequence ID" value="EKX42397.1"/>
    <property type="molecule type" value="Genomic_DNA"/>
</dbReference>
<evidence type="ECO:0000313" key="9">
    <source>
        <dbReference type="Proteomes" id="UP000011087"/>
    </source>
</evidence>
<protein>
    <recommendedName>
        <fullName evidence="6">B9 domain-containing protein 2</fullName>
    </recommendedName>
</protein>
<evidence type="ECO:0000256" key="3">
    <source>
        <dbReference type="ARBA" id="ARBA00022794"/>
    </source>
</evidence>
<dbReference type="HOGENOM" id="CLU_084934_2_1_1"/>